<evidence type="ECO:0000313" key="2">
    <source>
        <dbReference type="EMBL" id="KAG7291837.1"/>
    </source>
</evidence>
<sequence>MASATNDASASASLSSADNPPDNSTAVIEQLSEELGIRQAVLASLRDLPESATTKQEIAAARASIVDLKRQLSEARGRVPSTSANMNNGHGSGGFRGYTVVFQQFKFDGLQPRRGIWFGFRHSDEETLYRELTPRRWSVKRGRRQVETGEPELRGFRR</sequence>
<gene>
    <name evidence="2" type="ORF">NEMBOFW57_001858</name>
</gene>
<accession>A0AAD4F295</accession>
<comment type="caution">
    <text evidence="2">The sequence shown here is derived from an EMBL/GenBank/DDBJ whole genome shotgun (WGS) entry which is preliminary data.</text>
</comment>
<feature type="compositionally biased region" description="Low complexity" evidence="1">
    <location>
        <begin position="1"/>
        <end position="17"/>
    </location>
</feature>
<evidence type="ECO:0000256" key="1">
    <source>
        <dbReference type="SAM" id="MobiDB-lite"/>
    </source>
</evidence>
<keyword evidence="3" id="KW-1185">Reference proteome</keyword>
<organism evidence="2 3">
    <name type="scientific">Staphylotrichum longicolle</name>
    <dbReference type="NCBI Taxonomy" id="669026"/>
    <lineage>
        <taxon>Eukaryota</taxon>
        <taxon>Fungi</taxon>
        <taxon>Dikarya</taxon>
        <taxon>Ascomycota</taxon>
        <taxon>Pezizomycotina</taxon>
        <taxon>Sordariomycetes</taxon>
        <taxon>Sordariomycetidae</taxon>
        <taxon>Sordariales</taxon>
        <taxon>Chaetomiaceae</taxon>
        <taxon>Staphylotrichum</taxon>
    </lineage>
</organism>
<reference evidence="2" key="1">
    <citation type="submission" date="2023-02" db="EMBL/GenBank/DDBJ databases">
        <authorList>
            <person name="Palmer J.M."/>
        </authorList>
    </citation>
    <scope>NUCLEOTIDE SEQUENCE</scope>
    <source>
        <strain evidence="2">FW57</strain>
    </source>
</reference>
<dbReference type="Proteomes" id="UP001197093">
    <property type="component" value="Unassembled WGS sequence"/>
</dbReference>
<name>A0AAD4F295_9PEZI</name>
<feature type="region of interest" description="Disordered" evidence="1">
    <location>
        <begin position="1"/>
        <end position="24"/>
    </location>
</feature>
<dbReference type="EMBL" id="JAHCVI010000001">
    <property type="protein sequence ID" value="KAG7291837.1"/>
    <property type="molecule type" value="Genomic_DNA"/>
</dbReference>
<protein>
    <submittedName>
        <fullName evidence="2">Uncharacterized protein</fullName>
    </submittedName>
</protein>
<proteinExistence type="predicted"/>
<dbReference type="AlphaFoldDB" id="A0AAD4F295"/>
<evidence type="ECO:0000313" key="3">
    <source>
        <dbReference type="Proteomes" id="UP001197093"/>
    </source>
</evidence>